<dbReference type="Proteomes" id="UP000623967">
    <property type="component" value="Unassembled WGS sequence"/>
</dbReference>
<comment type="caution">
    <text evidence="1">The sequence shown here is derived from an EMBL/GenBank/DDBJ whole genome shotgun (WGS) entry which is preliminary data.</text>
</comment>
<sequence length="136" mass="15606">MSRSIETIYILENPEKNMVKFATDYQLRYDDIIKEVFGVACLNDLSMMIQFNKSFQDSICKKDGITADKISLNCVIRIASRSELLQLKNQILADTEQNQAPAATIPCPFDNIIQLKDGIYQWDEEHSHYVRITVVA</sequence>
<name>A0ABS1TLE8_9BACI</name>
<gene>
    <name evidence="1" type="ORF">JK635_00610</name>
</gene>
<reference evidence="1 2" key="1">
    <citation type="submission" date="2021-01" db="EMBL/GenBank/DDBJ databases">
        <title>Genome public.</title>
        <authorList>
            <person name="Liu C."/>
            <person name="Sun Q."/>
        </authorList>
    </citation>
    <scope>NUCLEOTIDE SEQUENCE [LARGE SCALE GENOMIC DNA]</scope>
    <source>
        <strain evidence="1 2">YIM B02564</strain>
    </source>
</reference>
<dbReference type="EMBL" id="JAESWB010000005">
    <property type="protein sequence ID" value="MBL4950745.1"/>
    <property type="molecule type" value="Genomic_DNA"/>
</dbReference>
<organism evidence="1 2">
    <name type="scientific">Neobacillus paridis</name>
    <dbReference type="NCBI Taxonomy" id="2803862"/>
    <lineage>
        <taxon>Bacteria</taxon>
        <taxon>Bacillati</taxon>
        <taxon>Bacillota</taxon>
        <taxon>Bacilli</taxon>
        <taxon>Bacillales</taxon>
        <taxon>Bacillaceae</taxon>
        <taxon>Neobacillus</taxon>
    </lineage>
</organism>
<accession>A0ABS1TLE8</accession>
<proteinExistence type="predicted"/>
<evidence type="ECO:0000313" key="2">
    <source>
        <dbReference type="Proteomes" id="UP000623967"/>
    </source>
</evidence>
<evidence type="ECO:0000313" key="1">
    <source>
        <dbReference type="EMBL" id="MBL4950745.1"/>
    </source>
</evidence>
<keyword evidence="2" id="KW-1185">Reference proteome</keyword>
<dbReference type="RefSeq" id="WP_202651391.1">
    <property type="nucleotide sequence ID" value="NZ_JAESWB010000005.1"/>
</dbReference>
<protein>
    <submittedName>
        <fullName evidence="1">Uncharacterized protein</fullName>
    </submittedName>
</protein>